<dbReference type="Gene3D" id="1.10.510.10">
    <property type="entry name" value="Transferase(Phosphotransferase) domain 1"/>
    <property type="match status" value="1"/>
</dbReference>
<reference evidence="9" key="1">
    <citation type="submission" date="2024-02" db="UniProtKB">
        <authorList>
            <consortium name="WormBaseParasite"/>
        </authorList>
    </citation>
    <scope>IDENTIFICATION</scope>
</reference>
<dbReference type="InterPro" id="IPR000719">
    <property type="entry name" value="Prot_kinase_dom"/>
</dbReference>
<keyword evidence="6" id="KW-0732">Signal</keyword>
<comment type="similarity">
    <text evidence="5">Belongs to the protein kinase superfamily. Ser/Thr protein kinase family. GCN2 subfamily.</text>
</comment>
<protein>
    <recommendedName>
        <fullName evidence="7">Protein kinase domain-containing protein</fullName>
    </recommendedName>
</protein>
<evidence type="ECO:0000256" key="2">
    <source>
        <dbReference type="ARBA" id="ARBA00022741"/>
    </source>
</evidence>
<feature type="chain" id="PRO_5041977035" description="Protein kinase domain-containing protein" evidence="6">
    <location>
        <begin position="18"/>
        <end position="81"/>
    </location>
</feature>
<dbReference type="PROSITE" id="PS50011">
    <property type="entry name" value="PROTEIN_KINASE_DOM"/>
    <property type="match status" value="1"/>
</dbReference>
<keyword evidence="4" id="KW-0067">ATP-binding</keyword>
<evidence type="ECO:0000256" key="6">
    <source>
        <dbReference type="SAM" id="SignalP"/>
    </source>
</evidence>
<evidence type="ECO:0000256" key="3">
    <source>
        <dbReference type="ARBA" id="ARBA00022777"/>
    </source>
</evidence>
<evidence type="ECO:0000256" key="4">
    <source>
        <dbReference type="ARBA" id="ARBA00022840"/>
    </source>
</evidence>
<feature type="signal peptide" evidence="6">
    <location>
        <begin position="1"/>
        <end position="17"/>
    </location>
</feature>
<evidence type="ECO:0000259" key="7">
    <source>
        <dbReference type="PROSITE" id="PS50011"/>
    </source>
</evidence>
<organism evidence="8 9">
    <name type="scientific">Mesorhabditis belari</name>
    <dbReference type="NCBI Taxonomy" id="2138241"/>
    <lineage>
        <taxon>Eukaryota</taxon>
        <taxon>Metazoa</taxon>
        <taxon>Ecdysozoa</taxon>
        <taxon>Nematoda</taxon>
        <taxon>Chromadorea</taxon>
        <taxon>Rhabditida</taxon>
        <taxon>Rhabditina</taxon>
        <taxon>Rhabditomorpha</taxon>
        <taxon>Rhabditoidea</taxon>
        <taxon>Rhabditidae</taxon>
        <taxon>Mesorhabditinae</taxon>
        <taxon>Mesorhabditis</taxon>
    </lineage>
</organism>
<dbReference type="SUPFAM" id="SSF56112">
    <property type="entry name" value="Protein kinase-like (PK-like)"/>
    <property type="match status" value="1"/>
</dbReference>
<sequence length="81" mass="9210">MKTVLCWAEHLFAGLLCLFENEIIHRDIKPRNVLVTKDFVLKLGDFGCMKDLNATKPLNEAKTLRYASPEALGFFDGNHMV</sequence>
<dbReference type="PANTHER" id="PTHR11042">
    <property type="entry name" value="EUKARYOTIC TRANSLATION INITIATION FACTOR 2-ALPHA KINASE EIF2-ALPHA KINASE -RELATED"/>
    <property type="match status" value="1"/>
</dbReference>
<dbReference type="Proteomes" id="UP000887575">
    <property type="component" value="Unassembled WGS sequence"/>
</dbReference>
<evidence type="ECO:0000313" key="8">
    <source>
        <dbReference type="Proteomes" id="UP000887575"/>
    </source>
</evidence>
<dbReference type="GO" id="GO:0004672">
    <property type="term" value="F:protein kinase activity"/>
    <property type="evidence" value="ECO:0007669"/>
    <property type="project" value="InterPro"/>
</dbReference>
<evidence type="ECO:0000313" key="9">
    <source>
        <dbReference type="WBParaSite" id="MBELARI_LOCUS6598"/>
    </source>
</evidence>
<dbReference type="GO" id="GO:0005737">
    <property type="term" value="C:cytoplasm"/>
    <property type="evidence" value="ECO:0007669"/>
    <property type="project" value="TreeGrafter"/>
</dbReference>
<evidence type="ECO:0000256" key="1">
    <source>
        <dbReference type="ARBA" id="ARBA00022679"/>
    </source>
</evidence>
<keyword evidence="3" id="KW-0418">Kinase</keyword>
<dbReference type="WBParaSite" id="MBELARI_LOCUS6598">
    <property type="protein sequence ID" value="MBELARI_LOCUS6598"/>
    <property type="gene ID" value="MBELARI_LOCUS6598"/>
</dbReference>
<dbReference type="GO" id="GO:0005524">
    <property type="term" value="F:ATP binding"/>
    <property type="evidence" value="ECO:0007669"/>
    <property type="project" value="UniProtKB-KW"/>
</dbReference>
<name>A0AAF3FLI3_9BILA</name>
<dbReference type="PROSITE" id="PS00108">
    <property type="entry name" value="PROTEIN_KINASE_ST"/>
    <property type="match status" value="1"/>
</dbReference>
<keyword evidence="1" id="KW-0808">Transferase</keyword>
<evidence type="ECO:0000256" key="5">
    <source>
        <dbReference type="ARBA" id="ARBA00037982"/>
    </source>
</evidence>
<dbReference type="InterPro" id="IPR008271">
    <property type="entry name" value="Ser/Thr_kinase_AS"/>
</dbReference>
<dbReference type="GO" id="GO:0005634">
    <property type="term" value="C:nucleus"/>
    <property type="evidence" value="ECO:0007669"/>
    <property type="project" value="TreeGrafter"/>
</dbReference>
<dbReference type="AlphaFoldDB" id="A0AAF3FLI3"/>
<dbReference type="InterPro" id="IPR011009">
    <property type="entry name" value="Kinase-like_dom_sf"/>
</dbReference>
<dbReference type="InterPro" id="IPR050339">
    <property type="entry name" value="CC_SR_Kinase"/>
</dbReference>
<keyword evidence="8" id="KW-1185">Reference proteome</keyword>
<keyword evidence="2" id="KW-0547">Nucleotide-binding</keyword>
<feature type="domain" description="Protein kinase" evidence="7">
    <location>
        <begin position="1"/>
        <end position="81"/>
    </location>
</feature>
<dbReference type="Pfam" id="PF00069">
    <property type="entry name" value="Pkinase"/>
    <property type="match status" value="1"/>
</dbReference>
<accession>A0AAF3FLI3</accession>
<proteinExistence type="inferred from homology"/>